<accession>A0ACB5T4E9</accession>
<reference evidence="1" key="1">
    <citation type="submission" date="2023-04" db="EMBL/GenBank/DDBJ databases">
        <title>Ambrosiozyma monospora NBRC 10751.</title>
        <authorList>
            <person name="Ichikawa N."/>
            <person name="Sato H."/>
            <person name="Tonouchi N."/>
        </authorList>
    </citation>
    <scope>NUCLEOTIDE SEQUENCE</scope>
    <source>
        <strain evidence="1">NBRC 10751</strain>
    </source>
</reference>
<comment type="caution">
    <text evidence="1">The sequence shown here is derived from an EMBL/GenBank/DDBJ whole genome shotgun (WGS) entry which is preliminary data.</text>
</comment>
<dbReference type="Proteomes" id="UP001165064">
    <property type="component" value="Unassembled WGS sequence"/>
</dbReference>
<organism evidence="1 2">
    <name type="scientific">Ambrosiozyma monospora</name>
    <name type="common">Yeast</name>
    <name type="synonym">Endomycopsis monosporus</name>
    <dbReference type="NCBI Taxonomy" id="43982"/>
    <lineage>
        <taxon>Eukaryota</taxon>
        <taxon>Fungi</taxon>
        <taxon>Dikarya</taxon>
        <taxon>Ascomycota</taxon>
        <taxon>Saccharomycotina</taxon>
        <taxon>Pichiomycetes</taxon>
        <taxon>Pichiales</taxon>
        <taxon>Pichiaceae</taxon>
        <taxon>Ambrosiozyma</taxon>
    </lineage>
</organism>
<evidence type="ECO:0000313" key="1">
    <source>
        <dbReference type="EMBL" id="GME81366.1"/>
    </source>
</evidence>
<name>A0ACB5T4E9_AMBMO</name>
<gene>
    <name evidence="1" type="ORF">Amon02_000489100</name>
</gene>
<evidence type="ECO:0000313" key="2">
    <source>
        <dbReference type="Proteomes" id="UP001165064"/>
    </source>
</evidence>
<dbReference type="EMBL" id="BSXS01003473">
    <property type="protein sequence ID" value="GME81366.1"/>
    <property type="molecule type" value="Genomic_DNA"/>
</dbReference>
<keyword evidence="2" id="KW-1185">Reference proteome</keyword>
<sequence>MSAGYAFALAAVLGLMYKLESGCSETNPLTGSFRSIYIPLLELVCTLKVGCLFSIEWMIFPLHCGTLLRFCLLPITSPDLYAALMIPNEEHMSSSSAILSNLGTWVLGTFFMYHFASFVGMIRSHILRKGVLFFIRPSDDPNIRLVHDALMKPFGLKLSRIALSGFVYTLYIMVEFALPAYAIRCFSPIPVMPMTVRAPTMAQPANIMFSYLGKSFSDEMCAVWQWIFKVVSSQLRLSSFLLNNDKPSERGHVVYRNFYYRLFCFETPDYSNPTADFKTKEFFAENPNVNCCFVPDGSYVRAPDDDQVARRFVKQLFVPVTKNDELLASIPEIDPKEEEIFNPYGDDEPMDQTTYMIVYRPPMFHTRIYTMFTYLWLFSLSLTFVVYLSSITVGRFVYGAIFSILFAGLDKTKNSDPFLFKNMYQLDLGNMICGAYVLKYGYKSVKLVYTTLFVNDGTIDRLVAAVKAKVSAKLSHVLPKIRRAAGNVFPHLRDSIIILYSIFCTTHIIINCIAGPLCTIEAKLVTDYPNRASLITLLLQIFGITFGIMNCVYLWGGEVNERNNIPFRKFPRYVMLVSIIVLSVYCLFTGKPMNTLPGIYSDGALIVTRIQSKEFNFNNVVFLVLWYAYVFAHVSHSIKNYLNNVSVEMKEEIYGNGRVLTNFD</sequence>
<proteinExistence type="predicted"/>
<protein>
    <submittedName>
        <fullName evidence="1">Unnamed protein product</fullName>
    </submittedName>
</protein>